<evidence type="ECO:0000313" key="1">
    <source>
        <dbReference type="EMBL" id="KAB8277867.1"/>
    </source>
</evidence>
<dbReference type="EMBL" id="ML732770">
    <property type="protein sequence ID" value="KAB8277867.1"/>
    <property type="molecule type" value="Genomic_DNA"/>
</dbReference>
<organism evidence="1 2">
    <name type="scientific">Aspergillus minisclerotigenes</name>
    <dbReference type="NCBI Taxonomy" id="656917"/>
    <lineage>
        <taxon>Eukaryota</taxon>
        <taxon>Fungi</taxon>
        <taxon>Dikarya</taxon>
        <taxon>Ascomycota</taxon>
        <taxon>Pezizomycotina</taxon>
        <taxon>Eurotiomycetes</taxon>
        <taxon>Eurotiomycetidae</taxon>
        <taxon>Eurotiales</taxon>
        <taxon>Aspergillaceae</taxon>
        <taxon>Aspergillus</taxon>
        <taxon>Aspergillus subgen. Circumdati</taxon>
    </lineage>
</organism>
<keyword evidence="2" id="KW-1185">Reference proteome</keyword>
<dbReference type="AlphaFoldDB" id="A0A5N6JJE1"/>
<reference evidence="1 2" key="1">
    <citation type="submission" date="2019-04" db="EMBL/GenBank/DDBJ databases">
        <title>Fungal friends and foes A comparative genomics study of 23 Aspergillus species from section Flavi.</title>
        <authorList>
            <consortium name="DOE Joint Genome Institute"/>
            <person name="Kjaerbolling I."/>
            <person name="Vesth T.C."/>
            <person name="Frisvad J.C."/>
            <person name="Nybo J.L."/>
            <person name="Theobald S."/>
            <person name="Kildgaard S."/>
            <person name="Petersen T.I."/>
            <person name="Kuo A."/>
            <person name="Sato A."/>
            <person name="Lyhne E.K."/>
            <person name="Kogle M.E."/>
            <person name="Wiebenga A."/>
            <person name="Kun R.S."/>
            <person name="Lubbers R.J."/>
            <person name="Makela M.R."/>
            <person name="Barry K."/>
            <person name="Chovatia M."/>
            <person name="Clum A."/>
            <person name="Daum C."/>
            <person name="Haridas S."/>
            <person name="He G."/>
            <person name="LaButti K."/>
            <person name="Lipzen A."/>
            <person name="Mondo S."/>
            <person name="Pangilinan J."/>
            <person name="Riley R."/>
            <person name="Salamov A."/>
            <person name="Simmons B.A."/>
            <person name="Magnuson J.K."/>
            <person name="Henrissat B."/>
            <person name="Mortensen U.H."/>
            <person name="Larsen T.O."/>
            <person name="De vries R.P."/>
            <person name="Grigoriev I.V."/>
            <person name="Machida M."/>
            <person name="Baker S.E."/>
            <person name="Andersen M.R."/>
        </authorList>
    </citation>
    <scope>NUCLEOTIDE SEQUENCE [LARGE SCALE GENOMIC DNA]</scope>
    <source>
        <strain evidence="1 2">CBS 117635</strain>
    </source>
</reference>
<evidence type="ECO:0000313" key="2">
    <source>
        <dbReference type="Proteomes" id="UP000326289"/>
    </source>
</evidence>
<protein>
    <submittedName>
        <fullName evidence="1">Uncharacterized protein</fullName>
    </submittedName>
</protein>
<name>A0A5N6JJE1_9EURO</name>
<sequence length="59" mass="6552">MGTICMVCLRIWSRVIKRTASGRPHVTGRLPLSLCGQPSLLLISSEFLVLRLFSCSSFL</sequence>
<dbReference type="Proteomes" id="UP000326289">
    <property type="component" value="Unassembled WGS sequence"/>
</dbReference>
<accession>A0A5N6JJE1</accession>
<gene>
    <name evidence="1" type="ORF">BDV30DRAFT_169382</name>
</gene>
<proteinExistence type="predicted"/>